<sequence>MIEVTVFEEAMCCTTGVCGPDPDEELVRFTRTVDRLEEEYEDVEVRRASLAHDVDAFLNHQEIYDTVQENGPEVLPITTVGGEVIAQGEYLDYDRIESAVSQRVPQEA</sequence>
<evidence type="ECO:0000313" key="3">
    <source>
        <dbReference type="EMBL" id="MCU4727787.1"/>
    </source>
</evidence>
<dbReference type="RefSeq" id="WP_315909556.1">
    <property type="nucleotide sequence ID" value="NZ_JAOPKC010000015.1"/>
</dbReference>
<evidence type="ECO:0000256" key="1">
    <source>
        <dbReference type="SAM" id="Coils"/>
    </source>
</evidence>
<dbReference type="Gene3D" id="3.40.30.10">
    <property type="entry name" value="Glutaredoxin"/>
    <property type="match status" value="1"/>
</dbReference>
<accession>A0AAE3LFM6</accession>
<comment type="caution">
    <text evidence="3">The sequence shown here is derived from an EMBL/GenBank/DDBJ whole genome shotgun (WGS) entry which is preliminary data.</text>
</comment>
<name>A0AAE3LFM6_9EURY</name>
<organism evidence="3 5">
    <name type="scientific">Halapricum hydrolyticum</name>
    <dbReference type="NCBI Taxonomy" id="2979991"/>
    <lineage>
        <taxon>Archaea</taxon>
        <taxon>Methanobacteriati</taxon>
        <taxon>Methanobacteriota</taxon>
        <taxon>Stenosarchaea group</taxon>
        <taxon>Halobacteria</taxon>
        <taxon>Halobacteriales</taxon>
        <taxon>Haloarculaceae</taxon>
        <taxon>Halapricum</taxon>
    </lineage>
</organism>
<dbReference type="Proteomes" id="UP001208186">
    <property type="component" value="Unassembled WGS sequence"/>
</dbReference>
<keyword evidence="4" id="KW-1185">Reference proteome</keyword>
<dbReference type="GO" id="GO:0003677">
    <property type="term" value="F:DNA binding"/>
    <property type="evidence" value="ECO:0007669"/>
    <property type="project" value="InterPro"/>
</dbReference>
<dbReference type="NCBIfam" id="NF033727">
    <property type="entry name" value="chaperon_ArsD"/>
    <property type="match status" value="1"/>
</dbReference>
<evidence type="ECO:0000313" key="4">
    <source>
        <dbReference type="Proteomes" id="UP001208186"/>
    </source>
</evidence>
<evidence type="ECO:0000313" key="5">
    <source>
        <dbReference type="Proteomes" id="UP001209746"/>
    </source>
</evidence>
<proteinExistence type="predicted"/>
<dbReference type="Proteomes" id="UP001209746">
    <property type="component" value="Unassembled WGS sequence"/>
</dbReference>
<reference evidence="3" key="1">
    <citation type="submission" date="2023-02" db="EMBL/GenBank/DDBJ databases">
        <title>Enrichment on poylsaccharides allowed isolation of novel metabolic and taxonomic groups of Haloarchaea.</title>
        <authorList>
            <person name="Sorokin D.Y."/>
            <person name="Elcheninov A.G."/>
            <person name="Khizhniak T.V."/>
            <person name="Kolganova T.V."/>
            <person name="Kublanov I.V."/>
        </authorList>
    </citation>
    <scope>NUCLEOTIDE SEQUENCE</scope>
    <source>
        <strain evidence="2 4">HArc-curdl5-1</strain>
        <strain evidence="3">HArc-curdl7</strain>
    </source>
</reference>
<dbReference type="Pfam" id="PF06953">
    <property type="entry name" value="ArsD"/>
    <property type="match status" value="1"/>
</dbReference>
<gene>
    <name evidence="3" type="primary">arsD</name>
    <name evidence="3" type="ORF">OB914_12545</name>
    <name evidence="2" type="ORF">OB916_12130</name>
</gene>
<dbReference type="EMBL" id="JAOPKD010000014">
    <property type="protein sequence ID" value="MCU4727787.1"/>
    <property type="molecule type" value="Genomic_DNA"/>
</dbReference>
<keyword evidence="1" id="KW-0175">Coiled coil</keyword>
<dbReference type="AlphaFoldDB" id="A0AAE3LFM6"/>
<evidence type="ECO:0000313" key="2">
    <source>
        <dbReference type="EMBL" id="MCU4718805.1"/>
    </source>
</evidence>
<dbReference type="EMBL" id="JAOPKC010000015">
    <property type="protein sequence ID" value="MCU4718805.1"/>
    <property type="molecule type" value="Genomic_DNA"/>
</dbReference>
<dbReference type="InterPro" id="IPR010712">
    <property type="entry name" value="Arsenical-R_ArsD"/>
</dbReference>
<dbReference type="GO" id="GO:0045892">
    <property type="term" value="P:negative regulation of DNA-templated transcription"/>
    <property type="evidence" value="ECO:0007669"/>
    <property type="project" value="InterPro"/>
</dbReference>
<dbReference type="GO" id="GO:0046685">
    <property type="term" value="P:response to arsenic-containing substance"/>
    <property type="evidence" value="ECO:0007669"/>
    <property type="project" value="InterPro"/>
</dbReference>
<feature type="coiled-coil region" evidence="1">
    <location>
        <begin position="26"/>
        <end position="53"/>
    </location>
</feature>
<protein>
    <submittedName>
        <fullName evidence="3">Arsenite efflux transporter metallochaperone ArsD</fullName>
    </submittedName>
</protein>